<dbReference type="EMBL" id="FNIT01000005">
    <property type="protein sequence ID" value="SDO34433.1"/>
    <property type="molecule type" value="Genomic_DNA"/>
</dbReference>
<protein>
    <submittedName>
        <fullName evidence="1">Uncharacterized protein</fullName>
    </submittedName>
</protein>
<proteinExistence type="predicted"/>
<keyword evidence="2" id="KW-1185">Reference proteome</keyword>
<dbReference type="Proteomes" id="UP000198793">
    <property type="component" value="Unassembled WGS sequence"/>
</dbReference>
<dbReference type="AlphaFoldDB" id="A0A1H0ISX4"/>
<evidence type="ECO:0000313" key="1">
    <source>
        <dbReference type="EMBL" id="SDO34433.1"/>
    </source>
</evidence>
<dbReference type="OrthoDB" id="7909068at2"/>
<dbReference type="RefSeq" id="WP_090674020.1">
    <property type="nucleotide sequence ID" value="NZ_FNIT01000005.1"/>
</dbReference>
<organism evidence="1 2">
    <name type="scientific">Aureimonas jatrophae</name>
    <dbReference type="NCBI Taxonomy" id="1166073"/>
    <lineage>
        <taxon>Bacteria</taxon>
        <taxon>Pseudomonadati</taxon>
        <taxon>Pseudomonadota</taxon>
        <taxon>Alphaproteobacteria</taxon>
        <taxon>Hyphomicrobiales</taxon>
        <taxon>Aurantimonadaceae</taxon>
        <taxon>Aureimonas</taxon>
    </lineage>
</organism>
<name>A0A1H0ISX4_9HYPH</name>
<evidence type="ECO:0000313" key="2">
    <source>
        <dbReference type="Proteomes" id="UP000198793"/>
    </source>
</evidence>
<reference evidence="1 2" key="1">
    <citation type="submission" date="2016-10" db="EMBL/GenBank/DDBJ databases">
        <authorList>
            <person name="de Groot N.N."/>
        </authorList>
    </citation>
    <scope>NUCLEOTIDE SEQUENCE [LARGE SCALE GENOMIC DNA]</scope>
    <source>
        <strain evidence="2">L7-484,KACC 16230,DSM 25025</strain>
    </source>
</reference>
<gene>
    <name evidence="1" type="ORF">SAMN05192530_105315</name>
</gene>
<sequence length="76" mass="8095">MDTHTPRAELELGNIANRSEKGSAMSLIRAEAKAVGDKTARLRALRMEREALLAAEAAAAPKPVKAARKSRAKVTA</sequence>
<accession>A0A1H0ISX4</accession>